<dbReference type="EMBL" id="JAINUG010000004">
    <property type="protein sequence ID" value="KAJ8417067.1"/>
    <property type="molecule type" value="Genomic_DNA"/>
</dbReference>
<dbReference type="Proteomes" id="UP001221898">
    <property type="component" value="Unassembled WGS sequence"/>
</dbReference>
<evidence type="ECO:0000313" key="1">
    <source>
        <dbReference type="EMBL" id="KAJ8417067.1"/>
    </source>
</evidence>
<protein>
    <submittedName>
        <fullName evidence="1">Uncharacterized protein</fullName>
    </submittedName>
</protein>
<proteinExistence type="predicted"/>
<sequence>MQHQGKTMDWTSLGNDVLWYFTNEGFSMGPAHHDWCKSATNKPHYPCVTGTAALSAARRLARLKEVNDDGAPQCRALKGDIAPTLSRTLHWRCYGGRSNNTLAVCSPGGGGSRMVLTGRAC</sequence>
<gene>
    <name evidence="1" type="ORF">AAFF_G00282940</name>
</gene>
<keyword evidence="2" id="KW-1185">Reference proteome</keyword>
<dbReference type="AlphaFoldDB" id="A0AAD7TAL4"/>
<accession>A0AAD7TAL4</accession>
<comment type="caution">
    <text evidence="1">The sequence shown here is derived from an EMBL/GenBank/DDBJ whole genome shotgun (WGS) entry which is preliminary data.</text>
</comment>
<reference evidence="1" key="1">
    <citation type="journal article" date="2023" name="Science">
        <title>Genome structures resolve the early diversification of teleost fishes.</title>
        <authorList>
            <person name="Parey E."/>
            <person name="Louis A."/>
            <person name="Montfort J."/>
            <person name="Bouchez O."/>
            <person name="Roques C."/>
            <person name="Iampietro C."/>
            <person name="Lluch J."/>
            <person name="Castinel A."/>
            <person name="Donnadieu C."/>
            <person name="Desvignes T."/>
            <person name="Floi Bucao C."/>
            <person name="Jouanno E."/>
            <person name="Wen M."/>
            <person name="Mejri S."/>
            <person name="Dirks R."/>
            <person name="Jansen H."/>
            <person name="Henkel C."/>
            <person name="Chen W.J."/>
            <person name="Zahm M."/>
            <person name="Cabau C."/>
            <person name="Klopp C."/>
            <person name="Thompson A.W."/>
            <person name="Robinson-Rechavi M."/>
            <person name="Braasch I."/>
            <person name="Lecointre G."/>
            <person name="Bobe J."/>
            <person name="Postlethwait J.H."/>
            <person name="Berthelot C."/>
            <person name="Roest Crollius H."/>
            <person name="Guiguen Y."/>
        </authorList>
    </citation>
    <scope>NUCLEOTIDE SEQUENCE</scope>
    <source>
        <strain evidence="1">NC1722</strain>
    </source>
</reference>
<evidence type="ECO:0000313" key="2">
    <source>
        <dbReference type="Proteomes" id="UP001221898"/>
    </source>
</evidence>
<name>A0AAD7TAL4_9TELE</name>
<organism evidence="1 2">
    <name type="scientific">Aldrovandia affinis</name>
    <dbReference type="NCBI Taxonomy" id="143900"/>
    <lineage>
        <taxon>Eukaryota</taxon>
        <taxon>Metazoa</taxon>
        <taxon>Chordata</taxon>
        <taxon>Craniata</taxon>
        <taxon>Vertebrata</taxon>
        <taxon>Euteleostomi</taxon>
        <taxon>Actinopterygii</taxon>
        <taxon>Neopterygii</taxon>
        <taxon>Teleostei</taxon>
        <taxon>Notacanthiformes</taxon>
        <taxon>Halosauridae</taxon>
        <taxon>Aldrovandia</taxon>
    </lineage>
</organism>